<evidence type="ECO:0000313" key="1">
    <source>
        <dbReference type="EMBL" id="DAD96023.1"/>
    </source>
</evidence>
<accession>A0A8S5NNT0</accession>
<dbReference type="InterPro" id="IPR019289">
    <property type="entry name" value="Phage_tail_E/E"/>
</dbReference>
<reference evidence="1" key="1">
    <citation type="journal article" date="2021" name="Proc. Natl. Acad. Sci. U.S.A.">
        <title>A Catalog of Tens of Thousands of Viruses from Human Metagenomes Reveals Hidden Associations with Chronic Diseases.</title>
        <authorList>
            <person name="Tisza M.J."/>
            <person name="Buck C.B."/>
        </authorList>
    </citation>
    <scope>NUCLEOTIDE SEQUENCE</scope>
    <source>
        <strain evidence="1">Ctpjm1</strain>
    </source>
</reference>
<proteinExistence type="predicted"/>
<sequence>MAQNEAQKMREQMGVGKEIRLYCPIRLADGTLLESVTVRRAKVGDIRAVAHLEGDAAQEIAMMARLSGLVPEDLENMDLCDYKQMQEFFRTCQEPPRAV</sequence>
<organism evidence="1">
    <name type="scientific">Myoviridae sp. ctpjm1</name>
    <dbReference type="NCBI Taxonomy" id="2826699"/>
    <lineage>
        <taxon>Viruses</taxon>
        <taxon>Duplodnaviria</taxon>
        <taxon>Heunggongvirae</taxon>
        <taxon>Uroviricota</taxon>
        <taxon>Caudoviricetes</taxon>
    </lineage>
</organism>
<protein>
    <submittedName>
        <fullName evidence="1">Tail assembly chaperone</fullName>
    </submittedName>
</protein>
<dbReference type="Pfam" id="PF10109">
    <property type="entry name" value="Phage_TAC_7"/>
    <property type="match status" value="1"/>
</dbReference>
<name>A0A8S5NNT0_9CAUD</name>
<dbReference type="EMBL" id="BK015208">
    <property type="protein sequence ID" value="DAD96023.1"/>
    <property type="molecule type" value="Genomic_DNA"/>
</dbReference>